<evidence type="ECO:0000313" key="3">
    <source>
        <dbReference type="Proteomes" id="UP000077748"/>
    </source>
</evidence>
<keyword evidence="1" id="KW-0472">Membrane</keyword>
<organism evidence="2 3">
    <name type="scientific">Pseudomonas citronellolis</name>
    <dbReference type="NCBI Taxonomy" id="53408"/>
    <lineage>
        <taxon>Bacteria</taxon>
        <taxon>Pseudomonadati</taxon>
        <taxon>Pseudomonadota</taxon>
        <taxon>Gammaproteobacteria</taxon>
        <taxon>Pseudomonadales</taxon>
        <taxon>Pseudomonadaceae</taxon>
        <taxon>Pseudomonas</taxon>
    </lineage>
</organism>
<dbReference type="PROSITE" id="PS00409">
    <property type="entry name" value="PROKAR_NTER_METHYL"/>
    <property type="match status" value="1"/>
</dbReference>
<protein>
    <submittedName>
        <fullName evidence="2">Type II secretion system protein</fullName>
    </submittedName>
</protein>
<keyword evidence="1" id="KW-0812">Transmembrane</keyword>
<accession>A0A1A9K8Y4</accession>
<dbReference type="Proteomes" id="UP000077748">
    <property type="component" value="Chromosome"/>
</dbReference>
<dbReference type="EMBL" id="CP015878">
    <property type="protein sequence ID" value="ANI14002.1"/>
    <property type="molecule type" value="Genomic_DNA"/>
</dbReference>
<reference evidence="2 3" key="1">
    <citation type="submission" date="2016-05" db="EMBL/GenBank/DDBJ databases">
        <title>Genome Sequence of Pseudomonas citronellolis Strain SJTE-3, an Estrogens and Persistent Organic Pollutants degradation strain.</title>
        <authorList>
            <person name="Liang R."/>
        </authorList>
    </citation>
    <scope>NUCLEOTIDE SEQUENCE [LARGE SCALE GENOMIC DNA]</scope>
    <source>
        <strain evidence="2 3">SJTE-3</strain>
    </source>
</reference>
<evidence type="ECO:0000313" key="2">
    <source>
        <dbReference type="EMBL" id="ANI14002.1"/>
    </source>
</evidence>
<dbReference type="RefSeq" id="WP_064582411.1">
    <property type="nucleotide sequence ID" value="NZ_CP015878.1"/>
</dbReference>
<evidence type="ECO:0000256" key="1">
    <source>
        <dbReference type="SAM" id="Phobius"/>
    </source>
</evidence>
<gene>
    <name evidence="2" type="ORF">A9C11_08390</name>
</gene>
<keyword evidence="1" id="KW-1133">Transmembrane helix</keyword>
<feature type="transmembrane region" description="Helical" evidence="1">
    <location>
        <begin position="12"/>
        <end position="33"/>
    </location>
</feature>
<dbReference type="AlphaFoldDB" id="A0A1A9K8Y4"/>
<proteinExistence type="predicted"/>
<dbReference type="InterPro" id="IPR012902">
    <property type="entry name" value="N_methyl_site"/>
</dbReference>
<sequence length="200" mass="22449">MSRRISRGRERGFTLLELIVVLLLAAMVTTLLMQGMDYVSRANDSFLRQGESRQLRVLAFGWFDDAIAQLAAPVRGDAPARFRGDPLSFEAVSLASAERIEGVPVPFAFRLERLGEPGRERTAMIYVRRLQASRWPLLELQGAAHFLYRDEQGAWHDNWPPLPVLADSLPAAVALNAPEERLFRLARVATPLRRVNADAD</sequence>
<name>A0A1A9K8Y4_9PSED</name>
<dbReference type="NCBIfam" id="TIGR02532">
    <property type="entry name" value="IV_pilin_GFxxxE"/>
    <property type="match status" value="1"/>
</dbReference>
<dbReference type="Pfam" id="PF07963">
    <property type="entry name" value="N_methyl"/>
    <property type="match status" value="1"/>
</dbReference>